<dbReference type="AlphaFoldDB" id="A0A8K0UMT6"/>
<reference evidence="7" key="1">
    <citation type="journal article" date="2021" name="New Phytol.">
        <title>Evolutionary innovations through gain and loss of genes in the ectomycorrhizal Boletales.</title>
        <authorList>
            <person name="Wu G."/>
            <person name="Miyauchi S."/>
            <person name="Morin E."/>
            <person name="Kuo A."/>
            <person name="Drula E."/>
            <person name="Varga T."/>
            <person name="Kohler A."/>
            <person name="Feng B."/>
            <person name="Cao Y."/>
            <person name="Lipzen A."/>
            <person name="Daum C."/>
            <person name="Hundley H."/>
            <person name="Pangilinan J."/>
            <person name="Johnson J."/>
            <person name="Barry K."/>
            <person name="LaButti K."/>
            <person name="Ng V."/>
            <person name="Ahrendt S."/>
            <person name="Min B."/>
            <person name="Choi I.G."/>
            <person name="Park H."/>
            <person name="Plett J.M."/>
            <person name="Magnuson J."/>
            <person name="Spatafora J.W."/>
            <person name="Nagy L.G."/>
            <person name="Henrissat B."/>
            <person name="Grigoriev I.V."/>
            <person name="Yang Z.L."/>
            <person name="Xu J."/>
            <person name="Martin F.M."/>
        </authorList>
    </citation>
    <scope>NUCLEOTIDE SEQUENCE</scope>
    <source>
        <strain evidence="7">KKN 215</strain>
    </source>
</reference>
<feature type="compositionally biased region" description="Low complexity" evidence="5">
    <location>
        <begin position="109"/>
        <end position="131"/>
    </location>
</feature>
<evidence type="ECO:0000313" key="7">
    <source>
        <dbReference type="EMBL" id="KAH8099628.1"/>
    </source>
</evidence>
<dbReference type="InterPro" id="IPR051694">
    <property type="entry name" value="Immunoregulatory_rcpt-like"/>
</dbReference>
<feature type="compositionally biased region" description="Low complexity" evidence="5">
    <location>
        <begin position="287"/>
        <end position="304"/>
    </location>
</feature>
<feature type="compositionally biased region" description="Low complexity" evidence="5">
    <location>
        <begin position="320"/>
        <end position="337"/>
    </location>
</feature>
<feature type="compositionally biased region" description="Basic and acidic residues" evidence="5">
    <location>
        <begin position="475"/>
        <end position="486"/>
    </location>
</feature>
<feature type="compositionally biased region" description="Low complexity" evidence="5">
    <location>
        <begin position="426"/>
        <end position="442"/>
    </location>
</feature>
<feature type="transmembrane region" description="Helical" evidence="6">
    <location>
        <begin position="162"/>
        <end position="187"/>
    </location>
</feature>
<evidence type="ECO:0000256" key="1">
    <source>
        <dbReference type="ARBA" id="ARBA00004167"/>
    </source>
</evidence>
<comment type="caution">
    <text evidence="7">The sequence shown here is derived from an EMBL/GenBank/DDBJ whole genome shotgun (WGS) entry which is preliminary data.</text>
</comment>
<protein>
    <submittedName>
        <fullName evidence="7">Uncharacterized protein</fullName>
    </submittedName>
</protein>
<feature type="compositionally biased region" description="Low complexity" evidence="5">
    <location>
        <begin position="358"/>
        <end position="378"/>
    </location>
</feature>
<keyword evidence="2 6" id="KW-0812">Transmembrane</keyword>
<keyword evidence="8" id="KW-1185">Reference proteome</keyword>
<gene>
    <name evidence="7" type="ORF">BXZ70DRAFT_238947</name>
</gene>
<dbReference type="PANTHER" id="PTHR15549:SF26">
    <property type="entry name" value="AXIAL BUDDING PATTERN PROTEIN 2-RELATED"/>
    <property type="match status" value="1"/>
</dbReference>
<feature type="compositionally biased region" description="Low complexity" evidence="5">
    <location>
        <begin position="449"/>
        <end position="466"/>
    </location>
</feature>
<dbReference type="GO" id="GO:0071944">
    <property type="term" value="C:cell periphery"/>
    <property type="evidence" value="ECO:0007669"/>
    <property type="project" value="UniProtKB-ARBA"/>
</dbReference>
<feature type="region of interest" description="Disordered" evidence="5">
    <location>
        <begin position="98"/>
        <end position="131"/>
    </location>
</feature>
<dbReference type="EMBL" id="JAEVFJ010000019">
    <property type="protein sequence ID" value="KAH8099628.1"/>
    <property type="molecule type" value="Genomic_DNA"/>
</dbReference>
<name>A0A8K0UMT6_9AGAR</name>
<evidence type="ECO:0000256" key="3">
    <source>
        <dbReference type="ARBA" id="ARBA00022989"/>
    </source>
</evidence>
<evidence type="ECO:0000256" key="4">
    <source>
        <dbReference type="ARBA" id="ARBA00023136"/>
    </source>
</evidence>
<sequence>MSQCTPIPTATEFATVTTNSVSTSLSESITTFPPQTTTITTTLCVSIFSGSDSSASLFCQTDSSVSTIPASFSTSTIPSTITVPVTITSPTATLFTTACSSNTTPPPQDSTTSTSTSTSTVESSTTLPNGEVSVTRYTTTVTSISTLSPQDNLNGKSSKPNIGAIAGGSAGGVILLLVIGFAIWYCFGRKSRDEVDFGLQEDLDVHPYPVRHQKYPRGPIDDDVVEPKHEYQYGQLNSNATTPSGYDHSADGRLVGAGPAGGISPWDPGHGSGHGMNIGAPPGGSSGYAAGPSTGYGGTSATSPVTTASNIPPSTYPHASYPNYPSQSYPPTQGYPSQPYPPQQPLSNHFVPAPVPAVPISVSGRSDSSRGPGSIDSPVPFTNSRAPLTVANPDASYTPYNDPRDTKYPPQPTASSSQPLLQHQDGGAVPLPGASSSSSSRPAQRRDSAAVSGSAVGAAGAAAEGESSLRRRRSTDKGQLRERQNEGDDTEPGPPAYEA</sequence>
<evidence type="ECO:0000256" key="2">
    <source>
        <dbReference type="ARBA" id="ARBA00022692"/>
    </source>
</evidence>
<evidence type="ECO:0000256" key="5">
    <source>
        <dbReference type="SAM" id="MobiDB-lite"/>
    </source>
</evidence>
<dbReference type="GO" id="GO:0016020">
    <property type="term" value="C:membrane"/>
    <property type="evidence" value="ECO:0007669"/>
    <property type="project" value="UniProtKB-SubCell"/>
</dbReference>
<organism evidence="7 8">
    <name type="scientific">Cristinia sonorae</name>
    <dbReference type="NCBI Taxonomy" id="1940300"/>
    <lineage>
        <taxon>Eukaryota</taxon>
        <taxon>Fungi</taxon>
        <taxon>Dikarya</taxon>
        <taxon>Basidiomycota</taxon>
        <taxon>Agaricomycotina</taxon>
        <taxon>Agaricomycetes</taxon>
        <taxon>Agaricomycetidae</taxon>
        <taxon>Agaricales</taxon>
        <taxon>Pleurotineae</taxon>
        <taxon>Stephanosporaceae</taxon>
        <taxon>Cristinia</taxon>
    </lineage>
</organism>
<proteinExistence type="predicted"/>
<comment type="subcellular location">
    <subcellularLocation>
        <location evidence="1">Membrane</location>
        <topology evidence="1">Single-pass membrane protein</topology>
    </subcellularLocation>
</comment>
<dbReference type="PANTHER" id="PTHR15549">
    <property type="entry name" value="PAIRED IMMUNOGLOBULIN-LIKE TYPE 2 RECEPTOR"/>
    <property type="match status" value="1"/>
</dbReference>
<feature type="compositionally biased region" description="Gly residues" evidence="5">
    <location>
        <begin position="270"/>
        <end position="286"/>
    </location>
</feature>
<evidence type="ECO:0000313" key="8">
    <source>
        <dbReference type="Proteomes" id="UP000813824"/>
    </source>
</evidence>
<feature type="region of interest" description="Disordered" evidence="5">
    <location>
        <begin position="261"/>
        <end position="499"/>
    </location>
</feature>
<keyword evidence="4 6" id="KW-0472">Membrane</keyword>
<keyword evidence="3 6" id="KW-1133">Transmembrane helix</keyword>
<accession>A0A8K0UMT6</accession>
<dbReference type="Proteomes" id="UP000813824">
    <property type="component" value="Unassembled WGS sequence"/>
</dbReference>
<evidence type="ECO:0000256" key="6">
    <source>
        <dbReference type="SAM" id="Phobius"/>
    </source>
</evidence>